<keyword evidence="2" id="KW-1185">Reference proteome</keyword>
<dbReference type="AlphaFoldDB" id="A0A917IA96"/>
<organism evidence="1 2">
    <name type="scientific">Alsobacter metallidurans</name>
    <dbReference type="NCBI Taxonomy" id="340221"/>
    <lineage>
        <taxon>Bacteria</taxon>
        <taxon>Pseudomonadati</taxon>
        <taxon>Pseudomonadota</taxon>
        <taxon>Alphaproteobacteria</taxon>
        <taxon>Hyphomicrobiales</taxon>
        <taxon>Alsobacteraceae</taxon>
        <taxon>Alsobacter</taxon>
    </lineage>
</organism>
<reference evidence="1" key="2">
    <citation type="submission" date="2020-09" db="EMBL/GenBank/DDBJ databases">
        <authorList>
            <person name="Sun Q."/>
            <person name="Zhou Y."/>
        </authorList>
    </citation>
    <scope>NUCLEOTIDE SEQUENCE</scope>
    <source>
        <strain evidence="1">CGMCC 1.12214</strain>
    </source>
</reference>
<dbReference type="EMBL" id="BMES01000002">
    <property type="protein sequence ID" value="GGH25587.1"/>
    <property type="molecule type" value="Genomic_DNA"/>
</dbReference>
<dbReference type="Proteomes" id="UP000603912">
    <property type="component" value="Unassembled WGS sequence"/>
</dbReference>
<reference evidence="1" key="1">
    <citation type="journal article" date="2014" name="Int. J. Syst. Evol. Microbiol.">
        <title>Complete genome sequence of Corynebacterium casei LMG S-19264T (=DSM 44701T), isolated from a smear-ripened cheese.</title>
        <authorList>
            <consortium name="US DOE Joint Genome Institute (JGI-PGF)"/>
            <person name="Walter F."/>
            <person name="Albersmeier A."/>
            <person name="Kalinowski J."/>
            <person name="Ruckert C."/>
        </authorList>
    </citation>
    <scope>NUCLEOTIDE SEQUENCE</scope>
    <source>
        <strain evidence="1">CGMCC 1.12214</strain>
    </source>
</reference>
<sequence length="132" mass="14030">MNDVGPEHFRTTAGGFCVRVMGAYGSEGVWTAEGQEALVEDLPIDRALADRLADWQEAFDSVDDQIDDGDIPAEIAATAWAALAEEGLLIARSIKRALPEWTVLYVDPALALEEGAEAAAAEIDASEVARGV</sequence>
<name>A0A917IA96_9HYPH</name>
<gene>
    <name evidence="1" type="ORF">GCM10007036_32810</name>
</gene>
<dbReference type="RefSeq" id="WP_188518793.1">
    <property type="nucleotide sequence ID" value="NZ_BMES01000002.1"/>
</dbReference>
<proteinExistence type="predicted"/>
<comment type="caution">
    <text evidence="1">The sequence shown here is derived from an EMBL/GenBank/DDBJ whole genome shotgun (WGS) entry which is preliminary data.</text>
</comment>
<protein>
    <submittedName>
        <fullName evidence="1">Uncharacterized protein</fullName>
    </submittedName>
</protein>
<accession>A0A917IA96</accession>
<evidence type="ECO:0000313" key="2">
    <source>
        <dbReference type="Proteomes" id="UP000603912"/>
    </source>
</evidence>
<evidence type="ECO:0000313" key="1">
    <source>
        <dbReference type="EMBL" id="GGH25587.1"/>
    </source>
</evidence>